<reference evidence="1" key="1">
    <citation type="journal article" date="2020" name="Nature">
        <title>Isolation of an archaeon at the prokaryote-eukaryote interface.</title>
        <authorList>
            <person name="Imachi H."/>
            <person name="Nobu M.K."/>
            <person name="Nakahara N."/>
            <person name="Morono Y."/>
            <person name="Ogawara M."/>
            <person name="Takaki Y."/>
            <person name="Takano Y."/>
            <person name="Uematsu K."/>
            <person name="Ikuta T."/>
            <person name="Ito M."/>
            <person name="Matsui Y."/>
            <person name="Miyazaki M."/>
            <person name="Murata K."/>
            <person name="Saito Y."/>
            <person name="Sakai S."/>
            <person name="Song C."/>
            <person name="Tasumi E."/>
            <person name="Yamanaka Y."/>
            <person name="Yamaguchi T."/>
            <person name="Kamagata Y."/>
            <person name="Tamaki H."/>
            <person name="Takai K."/>
        </authorList>
    </citation>
    <scope>NUCLEOTIDE SEQUENCE [LARGE SCALE GENOMIC DNA]</scope>
    <source>
        <strain evidence="1">MK-D1</strain>
    </source>
</reference>
<organism evidence="1">
    <name type="scientific">Promethearchaeum syntrophicum</name>
    <dbReference type="NCBI Taxonomy" id="2594042"/>
    <lineage>
        <taxon>Archaea</taxon>
        <taxon>Promethearchaeati</taxon>
        <taxon>Promethearchaeota</taxon>
        <taxon>Promethearchaeia</taxon>
        <taxon>Promethearchaeales</taxon>
        <taxon>Promethearchaeaceae</taxon>
        <taxon>Promethearchaeum</taxon>
    </lineage>
</organism>
<proteinExistence type="predicted"/>
<evidence type="ECO:0000313" key="1">
    <source>
        <dbReference type="EMBL" id="QEE16242.1"/>
    </source>
</evidence>
<accession>A0A5B9DAW2</accession>
<gene>
    <name evidence="1" type="ORF">DSAG12_02072</name>
</gene>
<protein>
    <submittedName>
        <fullName evidence="1">Uncharacterized protein</fullName>
    </submittedName>
</protein>
<name>A0A5B9DAW2_9ARCH</name>
<dbReference type="AlphaFoldDB" id="A0A5B9DAW2"/>
<sequence>MDITNDACEFIKQESTSFKYDPVVMVFERVYQG</sequence>
<dbReference type="EMBL" id="CP042905">
    <property type="protein sequence ID" value="QEE16242.1"/>
    <property type="molecule type" value="Genomic_DNA"/>
</dbReference>